<dbReference type="AlphaFoldDB" id="A0A7Z0GLE7"/>
<feature type="domain" description="HTH lacI-type" evidence="4">
    <location>
        <begin position="19"/>
        <end position="73"/>
    </location>
</feature>
<name>A0A7Z0GLE7_9MICC</name>
<dbReference type="InterPro" id="IPR046335">
    <property type="entry name" value="LacI/GalR-like_sensor"/>
</dbReference>
<dbReference type="SMART" id="SM00354">
    <property type="entry name" value="HTH_LACI"/>
    <property type="match status" value="1"/>
</dbReference>
<evidence type="ECO:0000256" key="2">
    <source>
        <dbReference type="ARBA" id="ARBA00023125"/>
    </source>
</evidence>
<dbReference type="InterPro" id="IPR000843">
    <property type="entry name" value="HTH_LacI"/>
</dbReference>
<keyword evidence="1" id="KW-0805">Transcription regulation</keyword>
<organism evidence="5 6">
    <name type="scientific">Nesterenkonia xinjiangensis</name>
    <dbReference type="NCBI Taxonomy" id="225327"/>
    <lineage>
        <taxon>Bacteria</taxon>
        <taxon>Bacillati</taxon>
        <taxon>Actinomycetota</taxon>
        <taxon>Actinomycetes</taxon>
        <taxon>Micrococcales</taxon>
        <taxon>Micrococcaceae</taxon>
        <taxon>Nesterenkonia</taxon>
    </lineage>
</organism>
<dbReference type="EMBL" id="JACCFY010000001">
    <property type="protein sequence ID" value="NYJ77888.1"/>
    <property type="molecule type" value="Genomic_DNA"/>
</dbReference>
<dbReference type="CDD" id="cd06267">
    <property type="entry name" value="PBP1_LacI_sugar_binding-like"/>
    <property type="match status" value="1"/>
</dbReference>
<evidence type="ECO:0000313" key="6">
    <source>
        <dbReference type="Proteomes" id="UP000535437"/>
    </source>
</evidence>
<evidence type="ECO:0000256" key="3">
    <source>
        <dbReference type="ARBA" id="ARBA00023163"/>
    </source>
</evidence>
<reference evidence="5 6" key="1">
    <citation type="submission" date="2020-07" db="EMBL/GenBank/DDBJ databases">
        <title>Sequencing the genomes of 1000 actinobacteria strains.</title>
        <authorList>
            <person name="Klenk H.-P."/>
        </authorList>
    </citation>
    <scope>NUCLEOTIDE SEQUENCE [LARGE SCALE GENOMIC DNA]</scope>
    <source>
        <strain evidence="5 6">DSM 15475</strain>
    </source>
</reference>
<dbReference type="PANTHER" id="PTHR30146">
    <property type="entry name" value="LACI-RELATED TRANSCRIPTIONAL REPRESSOR"/>
    <property type="match status" value="1"/>
</dbReference>
<dbReference type="Pfam" id="PF13377">
    <property type="entry name" value="Peripla_BP_3"/>
    <property type="match status" value="1"/>
</dbReference>
<dbReference type="GO" id="GO:0003700">
    <property type="term" value="F:DNA-binding transcription factor activity"/>
    <property type="evidence" value="ECO:0007669"/>
    <property type="project" value="TreeGrafter"/>
</dbReference>
<dbReference type="SUPFAM" id="SSF53822">
    <property type="entry name" value="Periplasmic binding protein-like I"/>
    <property type="match status" value="1"/>
</dbReference>
<dbReference type="InterPro" id="IPR010982">
    <property type="entry name" value="Lambda_DNA-bd_dom_sf"/>
</dbReference>
<evidence type="ECO:0000256" key="1">
    <source>
        <dbReference type="ARBA" id="ARBA00023015"/>
    </source>
</evidence>
<dbReference type="PROSITE" id="PS00356">
    <property type="entry name" value="HTH_LACI_1"/>
    <property type="match status" value="1"/>
</dbReference>
<protein>
    <submittedName>
        <fullName evidence="5">LacI family transcriptional regulator</fullName>
    </submittedName>
</protein>
<accession>A0A7Z0GLE7</accession>
<dbReference type="Proteomes" id="UP000535437">
    <property type="component" value="Unassembled WGS sequence"/>
</dbReference>
<proteinExistence type="predicted"/>
<keyword evidence="2" id="KW-0238">DNA-binding</keyword>
<evidence type="ECO:0000313" key="5">
    <source>
        <dbReference type="EMBL" id="NYJ77888.1"/>
    </source>
</evidence>
<dbReference type="PROSITE" id="PS50932">
    <property type="entry name" value="HTH_LACI_2"/>
    <property type="match status" value="1"/>
</dbReference>
<gene>
    <name evidence="5" type="ORF">HNR09_001299</name>
</gene>
<keyword evidence="3" id="KW-0804">Transcription</keyword>
<dbReference type="InterPro" id="IPR028082">
    <property type="entry name" value="Peripla_BP_I"/>
</dbReference>
<dbReference type="GO" id="GO:0000976">
    <property type="term" value="F:transcription cis-regulatory region binding"/>
    <property type="evidence" value="ECO:0007669"/>
    <property type="project" value="TreeGrafter"/>
</dbReference>
<dbReference type="Gene3D" id="3.40.50.2300">
    <property type="match status" value="2"/>
</dbReference>
<dbReference type="Gene3D" id="1.10.260.40">
    <property type="entry name" value="lambda repressor-like DNA-binding domains"/>
    <property type="match status" value="1"/>
</dbReference>
<evidence type="ECO:0000259" key="4">
    <source>
        <dbReference type="PROSITE" id="PS50932"/>
    </source>
</evidence>
<dbReference type="Pfam" id="PF00356">
    <property type="entry name" value="LacI"/>
    <property type="match status" value="1"/>
</dbReference>
<dbReference type="PANTHER" id="PTHR30146:SF109">
    <property type="entry name" value="HTH-TYPE TRANSCRIPTIONAL REGULATOR GALS"/>
    <property type="match status" value="1"/>
</dbReference>
<dbReference type="RefSeq" id="WP_179541309.1">
    <property type="nucleotide sequence ID" value="NZ_BAAALL010000002.1"/>
</dbReference>
<sequence>MGRTRDDGTEGGPRRGRRVTISDVAHHAGVSTAAVSKVLRSAYGVSDEMRQKVRASVQELGYRPHAGARAMRGRSYTIGVMLLDLAAQFQPEIVQGISAHLADTPYQEILITGGIDPERQKRAIEALTDRQVDGLIVITPSMEPEWLEDLGRRLPLVTVARHGGSQHFDSVVTDDHLGARLVVDHLAALGHERIMHITAPIEGLQRPSVLSQTPRLDGYLDAMARHGLTPQVIESDYSEAGGHTATLQALRGAAPPSAIFAGADGSALGALRAAEELGVDVPRDLSVVGFDNTFVSGIGRISLSTVDQDGATTGAISADLLLQRLGGRSEPMRRVIVPELVTRGTSAPPR</sequence>
<dbReference type="CDD" id="cd01392">
    <property type="entry name" value="HTH_LacI"/>
    <property type="match status" value="1"/>
</dbReference>
<comment type="caution">
    <text evidence="5">The sequence shown here is derived from an EMBL/GenBank/DDBJ whole genome shotgun (WGS) entry which is preliminary data.</text>
</comment>
<keyword evidence="6" id="KW-1185">Reference proteome</keyword>
<dbReference type="SUPFAM" id="SSF47413">
    <property type="entry name" value="lambda repressor-like DNA-binding domains"/>
    <property type="match status" value="1"/>
</dbReference>